<reference evidence="3 4" key="1">
    <citation type="journal article" date="2015" name="Genome Announc.">
        <title>Expanding the biotechnology potential of lactobacilli through comparative genomics of 213 strains and associated genera.</title>
        <authorList>
            <person name="Sun Z."/>
            <person name="Harris H.M."/>
            <person name="McCann A."/>
            <person name="Guo C."/>
            <person name="Argimon S."/>
            <person name="Zhang W."/>
            <person name="Yang X."/>
            <person name="Jeffery I.B."/>
            <person name="Cooney J.C."/>
            <person name="Kagawa T.F."/>
            <person name="Liu W."/>
            <person name="Song Y."/>
            <person name="Salvetti E."/>
            <person name="Wrobel A."/>
            <person name="Rasinkangas P."/>
            <person name="Parkhill J."/>
            <person name="Rea M.C."/>
            <person name="O'Sullivan O."/>
            <person name="Ritari J."/>
            <person name="Douillard F.P."/>
            <person name="Paul Ross R."/>
            <person name="Yang R."/>
            <person name="Briner A.E."/>
            <person name="Felis G.E."/>
            <person name="de Vos W.M."/>
            <person name="Barrangou R."/>
            <person name="Klaenhammer T.R."/>
            <person name="Caufield P.W."/>
            <person name="Cui Y."/>
            <person name="Zhang H."/>
            <person name="O'Toole P.W."/>
        </authorList>
    </citation>
    <scope>NUCLEOTIDE SEQUENCE [LARGE SCALE GENOMIC DNA]</scope>
    <source>
        <strain evidence="1 4">ATCC BAA-66</strain>
        <strain evidence="2 3">DSM 13344</strain>
    </source>
</reference>
<dbReference type="EMBL" id="JQAZ01000002">
    <property type="protein sequence ID" value="KRN32664.1"/>
    <property type="molecule type" value="Genomic_DNA"/>
</dbReference>
<protein>
    <submittedName>
        <fullName evidence="2">Uncharacterized protein</fullName>
    </submittedName>
</protein>
<dbReference type="Pfam" id="PF24305">
    <property type="entry name" value="P8"/>
    <property type="match status" value="1"/>
</dbReference>
<dbReference type="RefSeq" id="WP_057768925.1">
    <property type="nucleotide sequence ID" value="NZ_JQAT01000002.1"/>
</dbReference>
<dbReference type="Proteomes" id="UP000051751">
    <property type="component" value="Unassembled WGS sequence"/>
</dbReference>
<dbReference type="EMBL" id="JQAT01000002">
    <property type="protein sequence ID" value="KRN28926.1"/>
    <property type="molecule type" value="Genomic_DNA"/>
</dbReference>
<proteinExistence type="predicted"/>
<evidence type="ECO:0000313" key="4">
    <source>
        <dbReference type="Proteomes" id="UP000051751"/>
    </source>
</evidence>
<evidence type="ECO:0000313" key="2">
    <source>
        <dbReference type="EMBL" id="KRN32664.1"/>
    </source>
</evidence>
<gene>
    <name evidence="1" type="ORF">IV38_GL001136</name>
    <name evidence="2" type="ORF">IV40_GL000717</name>
</gene>
<dbReference type="Proteomes" id="UP000051645">
    <property type="component" value="Unassembled WGS sequence"/>
</dbReference>
<sequence>MAEIEETKFLDEPMNKVFDWSDSPIAVRDAIWDFYMEKNDHDTKKTKDDVEPYQTMDEADIKKFVEDNQDAIKAFNK</sequence>
<dbReference type="InterPro" id="IPR056216">
    <property type="entry name" value="P8-like"/>
</dbReference>
<organism evidence="2 3">
    <name type="scientific">Lactobacillus selangorensis</name>
    <dbReference type="NCBI Taxonomy" id="81857"/>
    <lineage>
        <taxon>Bacteria</taxon>
        <taxon>Bacillati</taxon>
        <taxon>Bacillota</taxon>
        <taxon>Bacilli</taxon>
        <taxon>Lactobacillales</taxon>
        <taxon>Lactobacillaceae</taxon>
        <taxon>Lactobacillus</taxon>
    </lineage>
</organism>
<dbReference type="OrthoDB" id="2301549at2"/>
<dbReference type="STRING" id="81857.IV38_GL001136"/>
<evidence type="ECO:0000313" key="3">
    <source>
        <dbReference type="Proteomes" id="UP000051645"/>
    </source>
</evidence>
<evidence type="ECO:0000313" key="1">
    <source>
        <dbReference type="EMBL" id="KRN28926.1"/>
    </source>
</evidence>
<accession>A0A0R2FWU9</accession>
<keyword evidence="3" id="KW-1185">Reference proteome</keyword>
<dbReference type="PATRIC" id="fig|81857.3.peg.1142"/>
<name>A0A0R2FWU9_9LACO</name>
<dbReference type="AlphaFoldDB" id="A0A0R2FWU9"/>
<comment type="caution">
    <text evidence="2">The sequence shown here is derived from an EMBL/GenBank/DDBJ whole genome shotgun (WGS) entry which is preliminary data.</text>
</comment>